<dbReference type="CDD" id="cd04905">
    <property type="entry name" value="ACT_CM-PDT"/>
    <property type="match status" value="1"/>
</dbReference>
<evidence type="ECO:0000259" key="9">
    <source>
        <dbReference type="PROSITE" id="PS51171"/>
    </source>
</evidence>
<evidence type="ECO:0000256" key="5">
    <source>
        <dbReference type="ARBA" id="ARBA00023222"/>
    </source>
</evidence>
<protein>
    <recommendedName>
        <fullName evidence="2">prephenate dehydratase</fullName>
        <ecNumber evidence="2">4.2.1.51</ecNumber>
    </recommendedName>
</protein>
<evidence type="ECO:0000313" key="11">
    <source>
        <dbReference type="EMBL" id="KAF4510348.1"/>
    </source>
</evidence>
<dbReference type="GO" id="GO:0004664">
    <property type="term" value="F:prephenate dehydratase activity"/>
    <property type="evidence" value="ECO:0007669"/>
    <property type="project" value="UniProtKB-EC"/>
</dbReference>
<keyword evidence="4" id="KW-0057">Aromatic amino acid biosynthesis</keyword>
<dbReference type="PANTHER" id="PTHR21022">
    <property type="entry name" value="PREPHENATE DEHYDRATASE P PROTEIN"/>
    <property type="match status" value="1"/>
</dbReference>
<keyword evidence="3" id="KW-0028">Amino-acid biosynthesis</keyword>
<dbReference type="InterPro" id="IPR018528">
    <property type="entry name" value="Preph_deHydtase_CS"/>
</dbReference>
<dbReference type="Gene3D" id="3.40.190.10">
    <property type="entry name" value="Periplasmic binding protein-like II"/>
    <property type="match status" value="2"/>
</dbReference>
<dbReference type="CDD" id="cd13532">
    <property type="entry name" value="PBP2_PDT_like"/>
    <property type="match status" value="1"/>
</dbReference>
<dbReference type="Proteomes" id="UP000557566">
    <property type="component" value="Unassembled WGS sequence"/>
</dbReference>
<dbReference type="AlphaFoldDB" id="A0A8H4V711"/>
<comment type="caution">
    <text evidence="11">The sequence shown here is derived from an EMBL/GenBank/DDBJ whole genome shotgun (WGS) entry which is preliminary data.</text>
</comment>
<dbReference type="PROSITE" id="PS51671">
    <property type="entry name" value="ACT"/>
    <property type="match status" value="1"/>
</dbReference>
<evidence type="ECO:0000256" key="8">
    <source>
        <dbReference type="SAM" id="MobiDB-lite"/>
    </source>
</evidence>
<evidence type="ECO:0000256" key="1">
    <source>
        <dbReference type="ARBA" id="ARBA00004741"/>
    </source>
</evidence>
<feature type="domain" description="ACT" evidence="10">
    <location>
        <begin position="295"/>
        <end position="377"/>
    </location>
</feature>
<evidence type="ECO:0000256" key="2">
    <source>
        <dbReference type="ARBA" id="ARBA00013147"/>
    </source>
</evidence>
<dbReference type="UniPathway" id="UPA00121">
    <property type="reaction ID" value="UER00345"/>
</dbReference>
<feature type="domain" description="Prephenate dehydratase" evidence="9">
    <location>
        <begin position="63"/>
        <end position="266"/>
    </location>
</feature>
<dbReference type="OrthoDB" id="983542at2759"/>
<dbReference type="SUPFAM" id="SSF55021">
    <property type="entry name" value="ACT-like"/>
    <property type="match status" value="1"/>
</dbReference>
<dbReference type="EMBL" id="JAAVMX010000003">
    <property type="protein sequence ID" value="KAF4510348.1"/>
    <property type="molecule type" value="Genomic_DNA"/>
</dbReference>
<evidence type="ECO:0000256" key="6">
    <source>
        <dbReference type="ARBA" id="ARBA00023239"/>
    </source>
</evidence>
<dbReference type="PROSITE" id="PS51171">
    <property type="entry name" value="PREPHENATE_DEHYDR_3"/>
    <property type="match status" value="1"/>
</dbReference>
<gene>
    <name evidence="11" type="ORF">G6O67_002241</name>
</gene>
<feature type="region of interest" description="Disordered" evidence="8">
    <location>
        <begin position="265"/>
        <end position="289"/>
    </location>
</feature>
<dbReference type="InterPro" id="IPR001086">
    <property type="entry name" value="Preph_deHydtase"/>
</dbReference>
<comment type="catalytic activity">
    <reaction evidence="7">
        <text>prephenate + H(+) = 3-phenylpyruvate + CO2 + H2O</text>
        <dbReference type="Rhea" id="RHEA:21648"/>
        <dbReference type="ChEBI" id="CHEBI:15377"/>
        <dbReference type="ChEBI" id="CHEBI:15378"/>
        <dbReference type="ChEBI" id="CHEBI:16526"/>
        <dbReference type="ChEBI" id="CHEBI:18005"/>
        <dbReference type="ChEBI" id="CHEBI:29934"/>
        <dbReference type="EC" id="4.2.1.51"/>
    </reaction>
</comment>
<feature type="compositionally biased region" description="Polar residues" evidence="8">
    <location>
        <begin position="40"/>
        <end position="54"/>
    </location>
</feature>
<dbReference type="FunFam" id="3.40.190.10:FF:000034">
    <property type="entry name" value="Chorismate mutase/prephenate dehydratase"/>
    <property type="match status" value="1"/>
</dbReference>
<dbReference type="PROSITE" id="PS00857">
    <property type="entry name" value="PREPHENATE_DEHYDR_1"/>
    <property type="match status" value="1"/>
</dbReference>
<feature type="region of interest" description="Disordered" evidence="8">
    <location>
        <begin position="13"/>
        <end position="54"/>
    </location>
</feature>
<dbReference type="GO" id="GO:0005737">
    <property type="term" value="C:cytoplasm"/>
    <property type="evidence" value="ECO:0007669"/>
    <property type="project" value="TreeGrafter"/>
</dbReference>
<organism evidence="11 12">
    <name type="scientific">Ophiocordyceps sinensis</name>
    <dbReference type="NCBI Taxonomy" id="72228"/>
    <lineage>
        <taxon>Eukaryota</taxon>
        <taxon>Fungi</taxon>
        <taxon>Dikarya</taxon>
        <taxon>Ascomycota</taxon>
        <taxon>Pezizomycotina</taxon>
        <taxon>Sordariomycetes</taxon>
        <taxon>Hypocreomycetidae</taxon>
        <taxon>Hypocreales</taxon>
        <taxon>Ophiocordycipitaceae</taxon>
        <taxon>Ophiocordyceps</taxon>
    </lineage>
</organism>
<dbReference type="EC" id="4.2.1.51" evidence="2"/>
<evidence type="ECO:0000256" key="4">
    <source>
        <dbReference type="ARBA" id="ARBA00023141"/>
    </source>
</evidence>
<accession>A0A8H4V711</accession>
<keyword evidence="12" id="KW-1185">Reference proteome</keyword>
<evidence type="ECO:0000259" key="10">
    <source>
        <dbReference type="PROSITE" id="PS51671"/>
    </source>
</evidence>
<sequence>MWHTNRYRQYESVPCRNDNLSPGQLRILDEKDTPPAGLDNGQQAPQRLPPLSNSMASNPAKPLVAFLGPAASYTHQATLLVFPQETWELRPATTITDVFDQVQDGHVLRGVVPFENSSHGSVVVTLDNLADRDGRYKDISVEGEVFVDVRHCLLGFKAQREGSATIPRANSTPTAASPDFKLIKQIYSHPQAFGQCRKFISQDLKAAEIHDVSSTSRAAEIVRQNGTGASAAISSRLAAGIYGLDVLAESVQDRDDNVTRFLFIRNTQNPPLESPDSNQPSATGNDETAGTKSLVSFTVPHDSPGALADVLSCFKDCGLNLTSINSRPSLQAPFRYVFFVELGGHRYGQDGRVESALSKIRDVAERSRWLGSWETRR</sequence>
<dbReference type="Pfam" id="PF00800">
    <property type="entry name" value="PDT"/>
    <property type="match status" value="1"/>
</dbReference>
<reference evidence="11 12" key="1">
    <citation type="journal article" date="2020" name="Genome Biol. Evol.">
        <title>A new high-quality draft genome assembly of the Chinese cordyceps Ophiocordyceps sinensis.</title>
        <authorList>
            <person name="Shu R."/>
            <person name="Zhang J."/>
            <person name="Meng Q."/>
            <person name="Zhang H."/>
            <person name="Zhou G."/>
            <person name="Li M."/>
            <person name="Wu P."/>
            <person name="Zhao Y."/>
            <person name="Chen C."/>
            <person name="Qin Q."/>
        </authorList>
    </citation>
    <scope>NUCLEOTIDE SEQUENCE [LARGE SCALE GENOMIC DNA]</scope>
    <source>
        <strain evidence="11 12">IOZ07</strain>
    </source>
</reference>
<comment type="pathway">
    <text evidence="1">Amino-acid biosynthesis; L-phenylalanine biosynthesis; phenylpyruvate from prephenate: step 1/1.</text>
</comment>
<dbReference type="SUPFAM" id="SSF53850">
    <property type="entry name" value="Periplasmic binding protein-like II"/>
    <property type="match status" value="1"/>
</dbReference>
<dbReference type="PIRSF" id="PIRSF001500">
    <property type="entry name" value="Chor_mut_pdt_Ppr"/>
    <property type="match status" value="1"/>
</dbReference>
<dbReference type="InterPro" id="IPR045865">
    <property type="entry name" value="ACT-like_dom_sf"/>
</dbReference>
<evidence type="ECO:0000313" key="12">
    <source>
        <dbReference type="Proteomes" id="UP000557566"/>
    </source>
</evidence>
<proteinExistence type="predicted"/>
<keyword evidence="6" id="KW-0456">Lyase</keyword>
<dbReference type="PANTHER" id="PTHR21022:SF19">
    <property type="entry name" value="PREPHENATE DEHYDRATASE-RELATED"/>
    <property type="match status" value="1"/>
</dbReference>
<dbReference type="InterPro" id="IPR002912">
    <property type="entry name" value="ACT_dom"/>
</dbReference>
<keyword evidence="5" id="KW-0584">Phenylalanine biosynthesis</keyword>
<dbReference type="GO" id="GO:0009094">
    <property type="term" value="P:L-phenylalanine biosynthetic process"/>
    <property type="evidence" value="ECO:0007669"/>
    <property type="project" value="UniProtKB-UniPathway"/>
</dbReference>
<dbReference type="InterPro" id="IPR008242">
    <property type="entry name" value="Chor_mutase/pphenate_deHydtase"/>
</dbReference>
<evidence type="ECO:0000256" key="7">
    <source>
        <dbReference type="ARBA" id="ARBA00047848"/>
    </source>
</evidence>
<evidence type="ECO:0000256" key="3">
    <source>
        <dbReference type="ARBA" id="ARBA00022605"/>
    </source>
</evidence>
<name>A0A8H4V711_9HYPO</name>
<dbReference type="Gene3D" id="3.30.70.260">
    <property type="match status" value="1"/>
</dbReference>